<keyword evidence="3" id="KW-1185">Reference proteome</keyword>
<dbReference type="InterPro" id="IPR045608">
    <property type="entry name" value="Trypco2"/>
</dbReference>
<dbReference type="Proteomes" id="UP001501692">
    <property type="component" value="Unassembled WGS sequence"/>
</dbReference>
<evidence type="ECO:0000313" key="2">
    <source>
        <dbReference type="EMBL" id="GAA4969280.1"/>
    </source>
</evidence>
<organism evidence="2 3">
    <name type="scientific">Algibacter aquimarinus</name>
    <dbReference type="NCBI Taxonomy" id="1136748"/>
    <lineage>
        <taxon>Bacteria</taxon>
        <taxon>Pseudomonadati</taxon>
        <taxon>Bacteroidota</taxon>
        <taxon>Flavobacteriia</taxon>
        <taxon>Flavobacteriales</taxon>
        <taxon>Flavobacteriaceae</taxon>
        <taxon>Algibacter</taxon>
    </lineage>
</organism>
<evidence type="ECO:0000313" key="3">
    <source>
        <dbReference type="Proteomes" id="UP001501692"/>
    </source>
</evidence>
<evidence type="ECO:0000259" key="1">
    <source>
        <dbReference type="Pfam" id="PF19631"/>
    </source>
</evidence>
<dbReference type="EMBL" id="BAABJK010000006">
    <property type="protein sequence ID" value="GAA4969280.1"/>
    <property type="molecule type" value="Genomic_DNA"/>
</dbReference>
<reference evidence="3" key="1">
    <citation type="journal article" date="2019" name="Int. J. Syst. Evol. Microbiol.">
        <title>The Global Catalogue of Microorganisms (GCM) 10K type strain sequencing project: providing services to taxonomists for standard genome sequencing and annotation.</title>
        <authorList>
            <consortium name="The Broad Institute Genomics Platform"/>
            <consortium name="The Broad Institute Genome Sequencing Center for Infectious Disease"/>
            <person name="Wu L."/>
            <person name="Ma J."/>
        </authorList>
    </citation>
    <scope>NUCLEOTIDE SEQUENCE [LARGE SCALE GENOMIC DNA]</scope>
    <source>
        <strain evidence="3">JCM 18287</strain>
    </source>
</reference>
<comment type="caution">
    <text evidence="2">The sequence shown here is derived from an EMBL/GenBank/DDBJ whole genome shotgun (WGS) entry which is preliminary data.</text>
</comment>
<sequence>MSNLKTEKMKKLLMVAVFLIVYSPLTYSQESTKDVFPLEEVYEQVKIALEETQKDLESLELPKLKSVDINFQTVVSKEVKKKVKILIFSFGKTVNKEFTQTANFNFTVPKNIEEEIGKKKKISLSEQLKETILQMAKSAKNIDNTDPDLRLSSISLELKFAIKKSKSPGIEFEIAPLNIELGGDLSKKAIHTVKLSFEK</sequence>
<protein>
    <recommendedName>
        <fullName evidence="1">Trypsin-co-occurring domain-containing protein</fullName>
    </recommendedName>
</protein>
<dbReference type="Pfam" id="PF19631">
    <property type="entry name" value="Trypco2"/>
    <property type="match status" value="1"/>
</dbReference>
<feature type="domain" description="Trypsin-co-occurring" evidence="1">
    <location>
        <begin position="126"/>
        <end position="197"/>
    </location>
</feature>
<gene>
    <name evidence="2" type="ORF">GCM10023315_18640</name>
</gene>
<accession>A0ABP9HET2</accession>
<name>A0ABP9HET2_9FLAO</name>
<proteinExistence type="predicted"/>